<dbReference type="GO" id="GO:0004519">
    <property type="term" value="F:endonuclease activity"/>
    <property type="evidence" value="ECO:0007669"/>
    <property type="project" value="UniProtKB-KW"/>
</dbReference>
<keyword evidence="3" id="KW-0255">Endonuclease</keyword>
<dbReference type="Proteomes" id="UP000762676">
    <property type="component" value="Unassembled WGS sequence"/>
</dbReference>
<dbReference type="PANTHER" id="PTHR47027:SF8">
    <property type="entry name" value="RIBONUCLEASE H"/>
    <property type="match status" value="1"/>
</dbReference>
<dbReference type="EMBL" id="BMAT01006944">
    <property type="protein sequence ID" value="GFS22739.1"/>
    <property type="molecule type" value="Genomic_DNA"/>
</dbReference>
<organism evidence="3 4">
    <name type="scientific">Elysia marginata</name>
    <dbReference type="NCBI Taxonomy" id="1093978"/>
    <lineage>
        <taxon>Eukaryota</taxon>
        <taxon>Metazoa</taxon>
        <taxon>Spiralia</taxon>
        <taxon>Lophotrochozoa</taxon>
        <taxon>Mollusca</taxon>
        <taxon>Gastropoda</taxon>
        <taxon>Heterobranchia</taxon>
        <taxon>Euthyneura</taxon>
        <taxon>Panpulmonata</taxon>
        <taxon>Sacoglossa</taxon>
        <taxon>Placobranchoidea</taxon>
        <taxon>Plakobranchidae</taxon>
        <taxon>Elysia</taxon>
    </lineage>
</organism>
<sequence>MREVEQDPRKDLYNEPNIQGLKLRDLRYADDTALLSTTTEGLHQLIHSVKKHSEKGLFLNIKKTKIVDTDRCKRTSDITVDGEKVECLENFEYLGYKIEGNGKCSNEIKRRTAMAVGQLKKMEKIWKGQDKQTKLKIVRACIFPTAIYGCEGWTLTTADEKKINAFEMKCYRRMLRIPWIAKRKNTEILKELKVGQDWLLNNIKARKLSYFGHLKRHDSLEKHILEARLGGKRSKGRPTRRWTEDIREWQQISPTEAGREAQKREVFRRIESSGGNVHTDMPG</sequence>
<proteinExistence type="predicted"/>
<dbReference type="InterPro" id="IPR000477">
    <property type="entry name" value="RT_dom"/>
</dbReference>
<dbReference type="AlphaFoldDB" id="A0AAV4JIX3"/>
<comment type="caution">
    <text evidence="3">The sequence shown here is derived from an EMBL/GenBank/DDBJ whole genome shotgun (WGS) entry which is preliminary data.</text>
</comment>
<evidence type="ECO:0000259" key="2">
    <source>
        <dbReference type="PROSITE" id="PS50878"/>
    </source>
</evidence>
<evidence type="ECO:0000256" key="1">
    <source>
        <dbReference type="SAM" id="MobiDB-lite"/>
    </source>
</evidence>
<dbReference type="PROSITE" id="PS50878">
    <property type="entry name" value="RT_POL"/>
    <property type="match status" value="1"/>
</dbReference>
<gene>
    <name evidence="3" type="ORF">ElyMa_003371800</name>
</gene>
<reference evidence="3 4" key="1">
    <citation type="journal article" date="2021" name="Elife">
        <title>Chloroplast acquisition without the gene transfer in kleptoplastic sea slugs, Plakobranchus ocellatus.</title>
        <authorList>
            <person name="Maeda T."/>
            <person name="Takahashi S."/>
            <person name="Yoshida T."/>
            <person name="Shimamura S."/>
            <person name="Takaki Y."/>
            <person name="Nagai Y."/>
            <person name="Toyoda A."/>
            <person name="Suzuki Y."/>
            <person name="Arimoto A."/>
            <person name="Ishii H."/>
            <person name="Satoh N."/>
            <person name="Nishiyama T."/>
            <person name="Hasebe M."/>
            <person name="Maruyama T."/>
            <person name="Minagawa J."/>
            <person name="Obokata J."/>
            <person name="Shigenobu S."/>
        </authorList>
    </citation>
    <scope>NUCLEOTIDE SEQUENCE [LARGE SCALE GENOMIC DNA]</scope>
</reference>
<name>A0AAV4JIX3_9GAST</name>
<protein>
    <submittedName>
        <fullName evidence="3">Endonuclease-reverse transcriptase</fullName>
    </submittedName>
</protein>
<keyword evidence="3" id="KW-0540">Nuclease</keyword>
<feature type="domain" description="Reverse transcriptase" evidence="2">
    <location>
        <begin position="1"/>
        <end position="98"/>
    </location>
</feature>
<accession>A0AAV4JIX3</accession>
<evidence type="ECO:0000313" key="4">
    <source>
        <dbReference type="Proteomes" id="UP000762676"/>
    </source>
</evidence>
<evidence type="ECO:0000313" key="3">
    <source>
        <dbReference type="EMBL" id="GFS22739.1"/>
    </source>
</evidence>
<dbReference type="PANTHER" id="PTHR47027">
    <property type="entry name" value="REVERSE TRANSCRIPTASE DOMAIN-CONTAINING PROTEIN"/>
    <property type="match status" value="1"/>
</dbReference>
<keyword evidence="4" id="KW-1185">Reference proteome</keyword>
<feature type="region of interest" description="Disordered" evidence="1">
    <location>
        <begin position="253"/>
        <end position="283"/>
    </location>
</feature>
<keyword evidence="3" id="KW-0378">Hydrolase</keyword>
<feature type="compositionally biased region" description="Basic and acidic residues" evidence="1">
    <location>
        <begin position="257"/>
        <end position="271"/>
    </location>
</feature>